<gene>
    <name evidence="2" type="ORF">FSDG_01480</name>
</gene>
<dbReference type="HOGENOM" id="CLU_3099159_0_0_0"/>
<name>A0A140PUU2_9FUSO</name>
<evidence type="ECO:0000313" key="2">
    <source>
        <dbReference type="EMBL" id="EEO42921.1"/>
    </source>
</evidence>
<reference evidence="2 3" key="1">
    <citation type="submission" date="2013-11" db="EMBL/GenBank/DDBJ databases">
        <title>The Genome Sequence of Fusobacterium sp. 7_1.</title>
        <authorList>
            <consortium name="The Broad Institute Genome Sequencing Platform"/>
            <person name="Earl A."/>
            <person name="Ward D."/>
            <person name="Feldgarden M."/>
            <person name="Gevers D."/>
            <person name="Strauss J."/>
            <person name="Ambrose C.E."/>
            <person name="Allen-Vercoe E."/>
            <person name="Walker B."/>
            <person name="Young S.K."/>
            <person name="Zeng Q."/>
            <person name="Gargeya S."/>
            <person name="Fitzgerald M."/>
            <person name="Haas B."/>
            <person name="Abouelleil A."/>
            <person name="Alvarado L."/>
            <person name="Arachchi H.M."/>
            <person name="Berlin A.M."/>
            <person name="Chapman S.B."/>
            <person name="Goldberg J."/>
            <person name="Griggs A."/>
            <person name="Gujja S."/>
            <person name="Hansen M."/>
            <person name="Howarth C."/>
            <person name="Imamovic A."/>
            <person name="Larimer J."/>
            <person name="McCowen C."/>
            <person name="Montmayeur A."/>
            <person name="Murphy C."/>
            <person name="Neiman D."/>
            <person name="Pearson M."/>
            <person name="Priest M."/>
            <person name="Roberts A."/>
            <person name="Saif S."/>
            <person name="Shea T."/>
            <person name="Sisk P."/>
            <person name="Sykes S."/>
            <person name="Wortman J."/>
            <person name="Nusbaum C."/>
            <person name="Birren B."/>
        </authorList>
    </citation>
    <scope>NUCLEOTIDE SEQUENCE [LARGE SCALE GENOMIC DNA]</scope>
    <source>
        <strain evidence="2 3">7_1</strain>
    </source>
</reference>
<dbReference type="KEGG" id="fne:FSDG_01480"/>
<dbReference type="AlphaFoldDB" id="A0A140PUU2"/>
<protein>
    <submittedName>
        <fullName evidence="2">Uncharacterized protein</fullName>
    </submittedName>
</protein>
<dbReference type="EMBL" id="CP007062">
    <property type="protein sequence ID" value="EEO42921.1"/>
    <property type="molecule type" value="Genomic_DNA"/>
</dbReference>
<proteinExistence type="predicted"/>
<sequence length="51" mass="5802">MAKEMELKMMLAIVKEGREIEKKGSLEIYKSNKNSKGSSNPNKNDKVAKFK</sequence>
<accession>A0A140PUU2</accession>
<organism evidence="2 3">
    <name type="scientific">Fusobacterium animalis 7_1</name>
    <dbReference type="NCBI Taxonomy" id="457405"/>
    <lineage>
        <taxon>Bacteria</taxon>
        <taxon>Fusobacteriati</taxon>
        <taxon>Fusobacteriota</taxon>
        <taxon>Fusobacteriia</taxon>
        <taxon>Fusobacteriales</taxon>
        <taxon>Fusobacteriaceae</taxon>
        <taxon>Fusobacterium</taxon>
    </lineage>
</organism>
<feature type="region of interest" description="Disordered" evidence="1">
    <location>
        <begin position="29"/>
        <end position="51"/>
    </location>
</feature>
<evidence type="ECO:0000313" key="3">
    <source>
        <dbReference type="Proteomes" id="UP000002799"/>
    </source>
</evidence>
<dbReference type="RefSeq" id="WP_008701743.1">
    <property type="nucleotide sequence ID" value="NZ_AKBT01000001.1"/>
</dbReference>
<feature type="compositionally biased region" description="Low complexity" evidence="1">
    <location>
        <begin position="31"/>
        <end position="42"/>
    </location>
</feature>
<dbReference type="Proteomes" id="UP000002799">
    <property type="component" value="Chromosome"/>
</dbReference>
<evidence type="ECO:0000256" key="1">
    <source>
        <dbReference type="SAM" id="MobiDB-lite"/>
    </source>
</evidence>